<comment type="caution">
    <text evidence="2">The sequence shown here is derived from an EMBL/GenBank/DDBJ whole genome shotgun (WGS) entry which is preliminary data.</text>
</comment>
<reference evidence="2" key="2">
    <citation type="submission" date="2018-07" db="EMBL/GenBank/DDBJ databases">
        <authorList>
            <consortium name="NCBI Pathogen Detection Project"/>
        </authorList>
    </citation>
    <scope>NUCLEOTIDE SEQUENCE</scope>
    <source>
        <strain evidence="2">15-6143</strain>
    </source>
</reference>
<feature type="domain" description="NodB homology" evidence="1">
    <location>
        <begin position="35"/>
        <end position="268"/>
    </location>
</feature>
<dbReference type="PANTHER" id="PTHR47561:SF1">
    <property type="entry name" value="POLYSACCHARIDE DEACETYLASE FAMILY PROTEIN (AFU_ORTHOLOGUE AFUA_6G05030)"/>
    <property type="match status" value="1"/>
</dbReference>
<reference evidence="2" key="1">
    <citation type="journal article" date="2018" name="Genome Biol.">
        <title>SKESA: strategic k-mer extension for scrupulous assemblies.</title>
        <authorList>
            <person name="Souvorov A."/>
            <person name="Agarwala R."/>
            <person name="Lipman D.J."/>
        </authorList>
    </citation>
    <scope>NUCLEOTIDE SEQUENCE</scope>
    <source>
        <strain evidence="2">15-6143</strain>
    </source>
</reference>
<dbReference type="Gene3D" id="3.20.20.370">
    <property type="entry name" value="Glycoside hydrolase/deacetylase"/>
    <property type="match status" value="1"/>
</dbReference>
<dbReference type="GO" id="GO:0005975">
    <property type="term" value="P:carbohydrate metabolic process"/>
    <property type="evidence" value="ECO:0007669"/>
    <property type="project" value="InterPro"/>
</dbReference>
<dbReference type="SUPFAM" id="SSF88713">
    <property type="entry name" value="Glycoside hydrolase/deacetylase"/>
    <property type="match status" value="1"/>
</dbReference>
<dbReference type="AlphaFoldDB" id="A0A729Z572"/>
<sequence>MGYLKLPEGKRIAVNLGVDVDAQSLWLGGFNRPSPSFMSRGEFGAQVGVPRLLKLFKENNIKTTFFIPGHTVDTFPEIIKAIFDAGHEIAHHGYYHENPTLVNRDTERRLMDLAFACYKRHFGIRPVGYRSPYWDYSENTLDLLEEAGFLYDSSLMARDLVPYHPQRWQVNWETGNIAGPASAILEIPVSWYLDDFPALAYTGNQEGMSDTDGVLRRWKDIFTYAYHHQENGLYAMALHPQIIGHGHHMMMLSRLIEHIKGHDGVWFA</sequence>
<dbReference type="InterPro" id="IPR011330">
    <property type="entry name" value="Glyco_hydro/deAcase_b/a-brl"/>
</dbReference>
<dbReference type="PANTHER" id="PTHR47561">
    <property type="entry name" value="POLYSACCHARIDE DEACETYLASE FAMILY PROTEIN (AFU_ORTHOLOGUE AFUA_6G05030)"/>
    <property type="match status" value="1"/>
</dbReference>
<evidence type="ECO:0000259" key="1">
    <source>
        <dbReference type="PROSITE" id="PS51677"/>
    </source>
</evidence>
<feature type="non-terminal residue" evidence="2">
    <location>
        <position position="268"/>
    </location>
</feature>
<name>A0A729Z572_SALER</name>
<dbReference type="CDD" id="cd10938">
    <property type="entry name" value="CE4_HpPgdA_like"/>
    <property type="match status" value="1"/>
</dbReference>
<dbReference type="GO" id="GO:0016810">
    <property type="term" value="F:hydrolase activity, acting on carbon-nitrogen (but not peptide) bonds"/>
    <property type="evidence" value="ECO:0007669"/>
    <property type="project" value="InterPro"/>
</dbReference>
<dbReference type="PROSITE" id="PS51677">
    <property type="entry name" value="NODB"/>
    <property type="match status" value="1"/>
</dbReference>
<dbReference type="InterPro" id="IPR037950">
    <property type="entry name" value="PgdA-like"/>
</dbReference>
<protein>
    <submittedName>
        <fullName evidence="2">Polysaccharide deacetylase</fullName>
    </submittedName>
</protein>
<dbReference type="EMBL" id="DAARQJ010000162">
    <property type="protein sequence ID" value="HAE3503581.1"/>
    <property type="molecule type" value="Genomic_DNA"/>
</dbReference>
<accession>A0A729Z572</accession>
<evidence type="ECO:0000313" key="2">
    <source>
        <dbReference type="EMBL" id="HAE3503581.1"/>
    </source>
</evidence>
<organism evidence="2">
    <name type="scientific">Salmonella enterica</name>
    <name type="common">Salmonella choleraesuis</name>
    <dbReference type="NCBI Taxonomy" id="28901"/>
    <lineage>
        <taxon>Bacteria</taxon>
        <taxon>Pseudomonadati</taxon>
        <taxon>Pseudomonadota</taxon>
        <taxon>Gammaproteobacteria</taxon>
        <taxon>Enterobacterales</taxon>
        <taxon>Enterobacteriaceae</taxon>
        <taxon>Salmonella</taxon>
    </lineage>
</organism>
<dbReference type="Pfam" id="PF01522">
    <property type="entry name" value="Polysacc_deac_1"/>
    <property type="match status" value="1"/>
</dbReference>
<proteinExistence type="predicted"/>
<gene>
    <name evidence="2" type="ORF">G3955_003683</name>
</gene>
<dbReference type="InterPro" id="IPR002509">
    <property type="entry name" value="NODB_dom"/>
</dbReference>